<evidence type="ECO:0000256" key="13">
    <source>
        <dbReference type="ARBA" id="ARBA00023136"/>
    </source>
</evidence>
<evidence type="ECO:0000256" key="5">
    <source>
        <dbReference type="ARBA" id="ARBA00022692"/>
    </source>
</evidence>
<evidence type="ECO:0000256" key="10">
    <source>
        <dbReference type="ARBA" id="ARBA00022889"/>
    </source>
</evidence>
<dbReference type="PROSITE" id="PS50268">
    <property type="entry name" value="CADHERIN_2"/>
    <property type="match status" value="4"/>
</dbReference>
<dbReference type="FunFam" id="2.60.40.60:FF:000011">
    <property type="entry name" value="Cadherin 1"/>
    <property type="match status" value="1"/>
</dbReference>
<dbReference type="PANTHER" id="PTHR24025">
    <property type="entry name" value="DESMOGLEIN FAMILY MEMBER"/>
    <property type="match status" value="1"/>
</dbReference>
<dbReference type="GeneTree" id="ENSGT01030000234624"/>
<evidence type="ECO:0000256" key="16">
    <source>
        <dbReference type="RuleBase" id="RU003318"/>
    </source>
</evidence>
<dbReference type="PRINTS" id="PR01818">
    <property type="entry name" value="DESMOCADHERN"/>
</dbReference>
<dbReference type="FunFam" id="2.60.40.60:FF:000068">
    <property type="entry name" value="Desmoglein 1"/>
    <property type="match status" value="1"/>
</dbReference>
<protein>
    <submittedName>
        <fullName evidence="22">Desmoglein-2-like</fullName>
    </submittedName>
</protein>
<keyword evidence="23" id="KW-1185">Reference proteome</keyword>
<evidence type="ECO:0000256" key="14">
    <source>
        <dbReference type="ARBA" id="ARBA00023180"/>
    </source>
</evidence>
<keyword evidence="3" id="KW-1003">Cell membrane</keyword>
<dbReference type="InParanoid" id="A0A671UTI0"/>
<dbReference type="FunFam" id="2.60.40.60:FF:000083">
    <property type="entry name" value="Desmoglein 1"/>
    <property type="match status" value="1"/>
</dbReference>
<dbReference type="InterPro" id="IPR015919">
    <property type="entry name" value="Cadherin-like_sf"/>
</dbReference>
<dbReference type="Pfam" id="PF00028">
    <property type="entry name" value="Cadherin"/>
    <property type="match status" value="4"/>
</dbReference>
<dbReference type="InterPro" id="IPR009122">
    <property type="entry name" value="Desmosomal_cadherin"/>
</dbReference>
<evidence type="ECO:0000256" key="20">
    <source>
        <dbReference type="SAM" id="SignalP"/>
    </source>
</evidence>
<name>A0A671UTI0_SPAAU</name>
<feature type="domain" description="Cadherin" evidence="21">
    <location>
        <begin position="143"/>
        <end position="252"/>
    </location>
</feature>
<feature type="signal peptide" evidence="20">
    <location>
        <begin position="1"/>
        <end position="24"/>
    </location>
</feature>
<dbReference type="FunFam" id="4.10.900.10:FF:000003">
    <property type="entry name" value="Desmoglein 1"/>
    <property type="match status" value="1"/>
</dbReference>
<keyword evidence="7 20" id="KW-0732">Signal</keyword>
<accession>A0A671UTI0</accession>
<feature type="compositionally biased region" description="Low complexity" evidence="18">
    <location>
        <begin position="1077"/>
        <end position="1091"/>
    </location>
</feature>
<keyword evidence="8" id="KW-0677">Repeat</keyword>
<dbReference type="FunFam" id="2.60.40.60:FF:000074">
    <property type="entry name" value="Desmoglein 4"/>
    <property type="match status" value="1"/>
</dbReference>
<dbReference type="OMA" id="CQCDNRD"/>
<reference evidence="22" key="3">
    <citation type="submission" date="2025-09" db="UniProtKB">
        <authorList>
            <consortium name="Ensembl"/>
        </authorList>
    </citation>
    <scope>IDENTIFICATION</scope>
</reference>
<keyword evidence="5 16" id="KW-0812">Transmembrane</keyword>
<dbReference type="GO" id="GO:0007156">
    <property type="term" value="P:homophilic cell adhesion via plasma membrane adhesion molecules"/>
    <property type="evidence" value="ECO:0007669"/>
    <property type="project" value="InterPro"/>
</dbReference>
<sequence length="1135" mass="122368">MFRVSPPLFVSLLFSLLVVAVVKANSGVNVVRKRREWILPPVPLEENVDHTHKESISKIRSDFESQEDIEYSLEGIGASREPYNVFVVDSKSGKIRVTRVLDREFISVYNLSGIARKSSGKEVEKRIDIRIKVLDENDNAPEFETTKSAEVYELSDRGTSVMNITATDKDEPGNENSLIAYTIIKQSPADDMFYITKDGRVFVKKSSLDREKADKYTLTVIGCDLNGKPGGKTGTGTVVIKVLDVNDNPPTLEKDEYEGIIEENTQNVEVMKIKAEDLDLKGTDNWEAVFDIVKGNEAGYFSIKTDPNTNEGILMLNKAVDYEDVKALELGLVVKNKAPPHGGSGTGGATGAGAGGLLSGNKFKTYPIKINVKNQPEGPAFVPKVKSIPISEENTDLSKVYHYPATDVDTGKPAENVRYAKGSDPDNWLTIDPKTAEIKLNKKPDRESAFLDNGTYYAQVLCITEDMPAKTATGTIAIQVEDFNDHCPTLTSDLQSMCTTDESVIVKAKDEDSFPNGAPFEFAIVPEGTKGKWQVEQYSETAAILRAKEPMWPGIYEVEFLVKDMQGHSCPKPQKVDIRICNCKDATRNAEEPCGERGTIKKDSELGPAGIGLLLLGLLLILFIPLLLLFCNCGGAAGLPGNFTEMPFDTKSHLINYRTEGQGENAEVPLMTMPTQMDGQMVETGMANRTSAMAPMAAFDYQKSVSTMDGMNGAFYPEGLSSVHREGTMGRMNQRSGSGFYSEFETRESGGGGGIYDGMALPDHFLRQYYSQKANNGSENQGVKDSLLVYDFEGQSSSAGSVGCCSLLESDTDLQFLNDLGPKFKTLAEVCGGKKISTEVKQVFTPLPTPSVNTENSVSRVVTTQQLPPPPQLQPAIPKTVQNVVRETSESSQVVKGNTATMRQGTTIANQGMVNQGQMLLLQQQQPVYYTTTPVMQPMHYVVQPQVQNTMLLAEAPATNLQGMVLVNSTQSGPVQGMVVQGQPVMSTGQAQGPSMVLVERSGVQGGGANLIHAGNPSGSQTMMVMEGKVPAGSVKVLKGSQTSLLQGGTLQSGGLSGSQRVLVVGGPLSSGGQLVQEAGGLSKSSDSSGSQNVLYSKGRTSAGSQSSFLGSSTTTVGTVPAYSKVVVQEKFTEL</sequence>
<dbReference type="GO" id="GO:0045216">
    <property type="term" value="P:cell-cell junction organization"/>
    <property type="evidence" value="ECO:0007669"/>
    <property type="project" value="UniProtKB-ARBA"/>
</dbReference>
<keyword evidence="6" id="KW-0479">Metal-binding</keyword>
<evidence type="ECO:0000256" key="6">
    <source>
        <dbReference type="ARBA" id="ARBA00022723"/>
    </source>
</evidence>
<dbReference type="AlphaFoldDB" id="A0A671UTI0"/>
<dbReference type="Proteomes" id="UP000472265">
    <property type="component" value="Chromosome 11"/>
</dbReference>
<organism evidence="22 23">
    <name type="scientific">Sparus aurata</name>
    <name type="common">Gilthead sea bream</name>
    <dbReference type="NCBI Taxonomy" id="8175"/>
    <lineage>
        <taxon>Eukaryota</taxon>
        <taxon>Metazoa</taxon>
        <taxon>Chordata</taxon>
        <taxon>Craniata</taxon>
        <taxon>Vertebrata</taxon>
        <taxon>Euteleostomi</taxon>
        <taxon>Actinopterygii</taxon>
        <taxon>Neopterygii</taxon>
        <taxon>Teleostei</taxon>
        <taxon>Neoteleostei</taxon>
        <taxon>Acanthomorphata</taxon>
        <taxon>Eupercaria</taxon>
        <taxon>Spariformes</taxon>
        <taxon>Sparidae</taxon>
        <taxon>Sparus</taxon>
    </lineage>
</organism>
<evidence type="ECO:0000256" key="1">
    <source>
        <dbReference type="ARBA" id="ARBA00004251"/>
    </source>
</evidence>
<feature type="region of interest" description="Disordered" evidence="18">
    <location>
        <begin position="1077"/>
        <end position="1111"/>
    </location>
</feature>
<evidence type="ECO:0000256" key="3">
    <source>
        <dbReference type="ARBA" id="ARBA00022475"/>
    </source>
</evidence>
<evidence type="ECO:0000256" key="8">
    <source>
        <dbReference type="ARBA" id="ARBA00022737"/>
    </source>
</evidence>
<keyword evidence="4" id="KW-0165">Cleavage on pair of basic residues</keyword>
<keyword evidence="10 16" id="KW-0130">Cell adhesion</keyword>
<evidence type="ECO:0000256" key="2">
    <source>
        <dbReference type="ARBA" id="ARBA00004568"/>
    </source>
</evidence>
<dbReference type="Pfam" id="PF01049">
    <property type="entry name" value="CADH_Y-type_LIR"/>
    <property type="match status" value="1"/>
</dbReference>
<dbReference type="InterPro" id="IPR027397">
    <property type="entry name" value="Catenin-bd_sf"/>
</dbReference>
<dbReference type="InterPro" id="IPR020894">
    <property type="entry name" value="Cadherin_CS"/>
</dbReference>
<dbReference type="PRINTS" id="PR00205">
    <property type="entry name" value="CADHERIN"/>
</dbReference>
<keyword evidence="14" id="KW-0325">Glycoprotein</keyword>
<evidence type="ECO:0000256" key="17">
    <source>
        <dbReference type="RuleBase" id="RU004358"/>
    </source>
</evidence>
<dbReference type="CDD" id="cd11304">
    <property type="entry name" value="Cadherin_repeat"/>
    <property type="match status" value="4"/>
</dbReference>
<keyword evidence="13 19" id="KW-0472">Membrane</keyword>
<feature type="transmembrane region" description="Helical" evidence="19">
    <location>
        <begin position="609"/>
        <end position="630"/>
    </location>
</feature>
<evidence type="ECO:0000256" key="7">
    <source>
        <dbReference type="ARBA" id="ARBA00022729"/>
    </source>
</evidence>
<dbReference type="GO" id="GO:0005509">
    <property type="term" value="F:calcium ion binding"/>
    <property type="evidence" value="ECO:0007669"/>
    <property type="project" value="UniProtKB-UniRule"/>
</dbReference>
<evidence type="ECO:0000256" key="19">
    <source>
        <dbReference type="SAM" id="Phobius"/>
    </source>
</evidence>
<dbReference type="GO" id="GO:0030057">
    <property type="term" value="C:desmosome"/>
    <property type="evidence" value="ECO:0007669"/>
    <property type="project" value="UniProtKB-SubCell"/>
</dbReference>
<evidence type="ECO:0000256" key="15">
    <source>
        <dbReference type="PROSITE-ProRule" id="PRU00043"/>
    </source>
</evidence>
<dbReference type="Gene3D" id="4.10.900.10">
    <property type="entry name" value="TCF3-CBD (Catenin binding domain)"/>
    <property type="match status" value="1"/>
</dbReference>
<evidence type="ECO:0000256" key="12">
    <source>
        <dbReference type="ARBA" id="ARBA00022989"/>
    </source>
</evidence>
<dbReference type="SUPFAM" id="SSF49313">
    <property type="entry name" value="Cadherin-like"/>
    <property type="match status" value="5"/>
</dbReference>
<dbReference type="InterPro" id="IPR050971">
    <property type="entry name" value="Cadherin-domain_protein"/>
</dbReference>
<dbReference type="GO" id="GO:0005886">
    <property type="term" value="C:plasma membrane"/>
    <property type="evidence" value="ECO:0007669"/>
    <property type="project" value="UniProtKB-SubCell"/>
</dbReference>
<evidence type="ECO:0000259" key="21">
    <source>
        <dbReference type="PROSITE" id="PS50268"/>
    </source>
</evidence>
<feature type="domain" description="Cadherin" evidence="21">
    <location>
        <begin position="253"/>
        <end position="381"/>
    </location>
</feature>
<dbReference type="SMART" id="SM00112">
    <property type="entry name" value="CA"/>
    <property type="match status" value="4"/>
</dbReference>
<evidence type="ECO:0000313" key="23">
    <source>
        <dbReference type="Proteomes" id="UP000472265"/>
    </source>
</evidence>
<evidence type="ECO:0000256" key="11">
    <source>
        <dbReference type="ARBA" id="ARBA00022949"/>
    </source>
</evidence>
<dbReference type="Ensembl" id="ENSSAUT00010018259.1">
    <property type="protein sequence ID" value="ENSSAUP00010017258.1"/>
    <property type="gene ID" value="ENSSAUG00010007912.1"/>
</dbReference>
<reference evidence="22" key="1">
    <citation type="submission" date="2021-04" db="EMBL/GenBank/DDBJ databases">
        <authorList>
            <consortium name="Wellcome Sanger Institute Data Sharing"/>
        </authorList>
    </citation>
    <scope>NUCLEOTIDE SEQUENCE [LARGE SCALE GENOMIC DNA]</scope>
</reference>
<keyword evidence="9 15" id="KW-0106">Calcium</keyword>
<feature type="domain" description="Cadherin" evidence="21">
    <location>
        <begin position="382"/>
        <end position="490"/>
    </location>
</feature>
<dbReference type="Gene3D" id="2.60.40.60">
    <property type="entry name" value="Cadherins"/>
    <property type="match status" value="5"/>
</dbReference>
<dbReference type="PANTHER" id="PTHR24025:SF29">
    <property type="entry name" value="DESMOGLEIN-2-LIKE-RELATED"/>
    <property type="match status" value="1"/>
</dbReference>
<proteinExistence type="predicted"/>
<feature type="compositionally biased region" description="Low complexity" evidence="18">
    <location>
        <begin position="1101"/>
        <end position="1111"/>
    </location>
</feature>
<feature type="chain" id="PRO_5025691576" evidence="20">
    <location>
        <begin position="25"/>
        <end position="1135"/>
    </location>
</feature>
<dbReference type="FunFam" id="2.60.40.60:FF:000031">
    <property type="entry name" value="Cadherin 3"/>
    <property type="match status" value="1"/>
</dbReference>
<dbReference type="InterPro" id="IPR000233">
    <property type="entry name" value="Cadherin_Y-type_LIR"/>
</dbReference>
<reference evidence="22" key="2">
    <citation type="submission" date="2025-08" db="UniProtKB">
        <authorList>
            <consortium name="Ensembl"/>
        </authorList>
    </citation>
    <scope>IDENTIFICATION</scope>
</reference>
<feature type="domain" description="Cadherin" evidence="21">
    <location>
        <begin position="56"/>
        <end position="143"/>
    </location>
</feature>
<dbReference type="PROSITE" id="PS00232">
    <property type="entry name" value="CADHERIN_1"/>
    <property type="match status" value="2"/>
</dbReference>
<keyword evidence="11" id="KW-0965">Cell junction</keyword>
<dbReference type="InterPro" id="IPR002126">
    <property type="entry name" value="Cadherin-like_dom"/>
</dbReference>
<dbReference type="GO" id="GO:0055113">
    <property type="term" value="P:epiboly involved in gastrulation with mouth forming second"/>
    <property type="evidence" value="ECO:0007669"/>
    <property type="project" value="UniProtKB-ARBA"/>
</dbReference>
<gene>
    <name evidence="22" type="primary">LOC115592030</name>
</gene>
<evidence type="ECO:0000313" key="22">
    <source>
        <dbReference type="Ensembl" id="ENSSAUP00010017258.1"/>
    </source>
</evidence>
<evidence type="ECO:0000256" key="18">
    <source>
        <dbReference type="SAM" id="MobiDB-lite"/>
    </source>
</evidence>
<evidence type="ECO:0000256" key="9">
    <source>
        <dbReference type="ARBA" id="ARBA00022837"/>
    </source>
</evidence>
<comment type="subcellular location">
    <subcellularLocation>
        <location evidence="2">Cell junction</location>
        <location evidence="2">Desmosome</location>
    </subcellularLocation>
    <subcellularLocation>
        <location evidence="1 16">Cell membrane</location>
        <topology evidence="1 16">Single-pass type I membrane protein</topology>
    </subcellularLocation>
</comment>
<comment type="function">
    <text evidence="17">A component of desmosome cell-cell junctions which are required for positive regulation of cellular adhesion. Involved in the interaction of plaque proteins and intermediate filaments mediating cell-cell adhesion.</text>
</comment>
<keyword evidence="12 19" id="KW-1133">Transmembrane helix</keyword>
<evidence type="ECO:0000256" key="4">
    <source>
        <dbReference type="ARBA" id="ARBA00022685"/>
    </source>
</evidence>